<comment type="caution">
    <text evidence="3">The sequence shown here is derived from an EMBL/GenBank/DDBJ whole genome shotgun (WGS) entry which is preliminary data.</text>
</comment>
<dbReference type="InterPro" id="IPR046342">
    <property type="entry name" value="CBS_dom_sf"/>
</dbReference>
<dbReference type="PROSITE" id="PS51371">
    <property type="entry name" value="CBS"/>
    <property type="match status" value="1"/>
</dbReference>
<keyword evidence="4" id="KW-1185">Reference proteome</keyword>
<dbReference type="SUPFAM" id="SSF54631">
    <property type="entry name" value="CBS-domain pair"/>
    <property type="match status" value="1"/>
</dbReference>
<feature type="domain" description="CBS" evidence="2">
    <location>
        <begin position="7"/>
        <end position="64"/>
    </location>
</feature>
<evidence type="ECO:0000313" key="3">
    <source>
        <dbReference type="EMBL" id="MFC3810792.1"/>
    </source>
</evidence>
<keyword evidence="1" id="KW-0129">CBS domain</keyword>
<dbReference type="Gene3D" id="3.10.580.10">
    <property type="entry name" value="CBS-domain"/>
    <property type="match status" value="1"/>
</dbReference>
<reference evidence="4" key="1">
    <citation type="journal article" date="2019" name="Int. J. Syst. Evol. Microbiol.">
        <title>The Global Catalogue of Microorganisms (GCM) 10K type strain sequencing project: providing services to taxonomists for standard genome sequencing and annotation.</title>
        <authorList>
            <consortium name="The Broad Institute Genomics Platform"/>
            <consortium name="The Broad Institute Genome Sequencing Center for Infectious Disease"/>
            <person name="Wu L."/>
            <person name="Ma J."/>
        </authorList>
    </citation>
    <scope>NUCLEOTIDE SEQUENCE [LARGE SCALE GENOMIC DNA]</scope>
    <source>
        <strain evidence="4">CECT 7956</strain>
    </source>
</reference>
<dbReference type="EMBL" id="JBHRYQ010000001">
    <property type="protein sequence ID" value="MFC3810792.1"/>
    <property type="molecule type" value="Genomic_DNA"/>
</dbReference>
<name>A0ABV7YWV3_9BACT</name>
<evidence type="ECO:0000313" key="4">
    <source>
        <dbReference type="Proteomes" id="UP001595616"/>
    </source>
</evidence>
<gene>
    <name evidence="3" type="ORF">ACFOOI_09005</name>
</gene>
<protein>
    <submittedName>
        <fullName evidence="3">CBS domain-containing protein</fullName>
    </submittedName>
</protein>
<organism evidence="3 4">
    <name type="scientific">Lacihabitans lacunae</name>
    <dbReference type="NCBI Taxonomy" id="1028214"/>
    <lineage>
        <taxon>Bacteria</taxon>
        <taxon>Pseudomonadati</taxon>
        <taxon>Bacteroidota</taxon>
        <taxon>Cytophagia</taxon>
        <taxon>Cytophagales</taxon>
        <taxon>Leadbetterellaceae</taxon>
        <taxon>Lacihabitans</taxon>
    </lineage>
</organism>
<evidence type="ECO:0000256" key="1">
    <source>
        <dbReference type="PROSITE-ProRule" id="PRU00703"/>
    </source>
</evidence>
<accession>A0ABV7YWV3</accession>
<sequence>MTAKKLINRDIPTLKSSDNVDKALQIMSEDRMFILPCVAEDTLIGFFSEELLLNFDYDTLLKDIAPILEDARVSEEVPELDVVRSFMMSEIEILPVFDLNKKYLGVIEKNQLLSDFIKKMNLHLVGGIIELNVSKKEYSLTEIARIVEQENAHIISLFFNENEADGSESLILKLDSTQISAILQSLTRFGYEVEAYQSSEPVANLEKDRYDLLMKYLSI</sequence>
<dbReference type="Proteomes" id="UP001595616">
    <property type="component" value="Unassembled WGS sequence"/>
</dbReference>
<dbReference type="InterPro" id="IPR000644">
    <property type="entry name" value="CBS_dom"/>
</dbReference>
<dbReference type="RefSeq" id="WP_379837215.1">
    <property type="nucleotide sequence ID" value="NZ_JBHRYQ010000001.1"/>
</dbReference>
<evidence type="ECO:0000259" key="2">
    <source>
        <dbReference type="PROSITE" id="PS51371"/>
    </source>
</evidence>
<dbReference type="Pfam" id="PF00571">
    <property type="entry name" value="CBS"/>
    <property type="match status" value="1"/>
</dbReference>
<proteinExistence type="predicted"/>